<gene>
    <name evidence="1" type="ORF">ElyMa_003326200</name>
</gene>
<accession>A0AAV4JDQ6</accession>
<name>A0AAV4JDQ6_9GAST</name>
<sequence>MRRRQECVGVEGQEPEYQEFIYLWSQFVPAPSFENLPLPEMWGQRKGLRAPRKQAPKHISGDKFREFCEKMVAKYMIRLYSDSCLISRVDRETQAIRHSLAHPYDFARGNIRVYCHQQHGERQNNVFTMLIAKKRKDT</sequence>
<dbReference type="EMBL" id="BMAT01006851">
    <property type="protein sequence ID" value="GFS20958.1"/>
    <property type="molecule type" value="Genomic_DNA"/>
</dbReference>
<dbReference type="AlphaFoldDB" id="A0AAV4JDQ6"/>
<evidence type="ECO:0000313" key="2">
    <source>
        <dbReference type="Proteomes" id="UP000762676"/>
    </source>
</evidence>
<comment type="caution">
    <text evidence="1">The sequence shown here is derived from an EMBL/GenBank/DDBJ whole genome shotgun (WGS) entry which is preliminary data.</text>
</comment>
<organism evidence="1 2">
    <name type="scientific">Elysia marginata</name>
    <dbReference type="NCBI Taxonomy" id="1093978"/>
    <lineage>
        <taxon>Eukaryota</taxon>
        <taxon>Metazoa</taxon>
        <taxon>Spiralia</taxon>
        <taxon>Lophotrochozoa</taxon>
        <taxon>Mollusca</taxon>
        <taxon>Gastropoda</taxon>
        <taxon>Heterobranchia</taxon>
        <taxon>Euthyneura</taxon>
        <taxon>Panpulmonata</taxon>
        <taxon>Sacoglossa</taxon>
        <taxon>Placobranchoidea</taxon>
        <taxon>Plakobranchidae</taxon>
        <taxon>Elysia</taxon>
    </lineage>
</organism>
<protein>
    <recommendedName>
        <fullName evidence="3">RGS domain-containing protein</fullName>
    </recommendedName>
</protein>
<reference evidence="1 2" key="1">
    <citation type="journal article" date="2021" name="Elife">
        <title>Chloroplast acquisition without the gene transfer in kleptoplastic sea slugs, Plakobranchus ocellatus.</title>
        <authorList>
            <person name="Maeda T."/>
            <person name="Takahashi S."/>
            <person name="Yoshida T."/>
            <person name="Shimamura S."/>
            <person name="Takaki Y."/>
            <person name="Nagai Y."/>
            <person name="Toyoda A."/>
            <person name="Suzuki Y."/>
            <person name="Arimoto A."/>
            <person name="Ishii H."/>
            <person name="Satoh N."/>
            <person name="Nishiyama T."/>
            <person name="Hasebe M."/>
            <person name="Maruyama T."/>
            <person name="Minagawa J."/>
            <person name="Obokata J."/>
            <person name="Shigenobu S."/>
        </authorList>
    </citation>
    <scope>NUCLEOTIDE SEQUENCE [LARGE SCALE GENOMIC DNA]</scope>
</reference>
<dbReference type="Proteomes" id="UP000762676">
    <property type="component" value="Unassembled WGS sequence"/>
</dbReference>
<evidence type="ECO:0008006" key="3">
    <source>
        <dbReference type="Google" id="ProtNLM"/>
    </source>
</evidence>
<proteinExistence type="predicted"/>
<evidence type="ECO:0000313" key="1">
    <source>
        <dbReference type="EMBL" id="GFS20958.1"/>
    </source>
</evidence>
<keyword evidence="2" id="KW-1185">Reference proteome</keyword>